<dbReference type="PROSITE" id="PS00049">
    <property type="entry name" value="RIBOSOMAL_L14"/>
    <property type="match status" value="1"/>
</dbReference>
<protein>
    <recommendedName>
        <fullName evidence="3 5">50S ribosomal protein L14</fullName>
    </recommendedName>
</protein>
<dbReference type="InterPro" id="IPR036853">
    <property type="entry name" value="Ribosomal_uL14_sf"/>
</dbReference>
<keyword evidence="5" id="KW-0699">rRNA-binding</keyword>
<reference evidence="6" key="1">
    <citation type="journal article" date="2020" name="Biol. Lett.">
        <title>Evolutionary rates are correlated between cockroach symbionts and mitochondrial genomes.</title>
        <authorList>
            <person name="Arab D.A."/>
            <person name="Bourguignon T."/>
            <person name="Wang Z."/>
            <person name="Ho S.Y.W."/>
            <person name="Lo N."/>
        </authorList>
    </citation>
    <scope>NUCLEOTIDE SEQUENCE</scope>
    <source>
        <strain evidence="6">DHOG46639</strain>
    </source>
</reference>
<evidence type="ECO:0000256" key="5">
    <source>
        <dbReference type="RuleBase" id="RU003950"/>
    </source>
</evidence>
<dbReference type="GO" id="GO:0003735">
    <property type="term" value="F:structural constituent of ribosome"/>
    <property type="evidence" value="ECO:0007669"/>
    <property type="project" value="InterPro"/>
</dbReference>
<dbReference type="CDD" id="cd00337">
    <property type="entry name" value="Ribosomal_uL14"/>
    <property type="match status" value="1"/>
</dbReference>
<dbReference type="PANTHER" id="PTHR11761">
    <property type="entry name" value="50S/60S RIBOSOMAL PROTEIN L14/L23"/>
    <property type="match status" value="1"/>
</dbReference>
<dbReference type="InterPro" id="IPR005745">
    <property type="entry name" value="Ribosomal_uL14_bac-type"/>
</dbReference>
<dbReference type="AlphaFoldDB" id="A0A6G6BRD3"/>
<keyword evidence="5" id="KW-0694">RNA-binding</keyword>
<evidence type="ECO:0000256" key="4">
    <source>
        <dbReference type="RuleBase" id="RU003949"/>
    </source>
</evidence>
<dbReference type="InterPro" id="IPR000218">
    <property type="entry name" value="Ribosomal_uL14"/>
</dbReference>
<evidence type="ECO:0000256" key="1">
    <source>
        <dbReference type="ARBA" id="ARBA00022980"/>
    </source>
</evidence>
<dbReference type="PANTHER" id="PTHR11761:SF3">
    <property type="entry name" value="LARGE RIBOSOMAL SUBUNIT PROTEIN UL14M"/>
    <property type="match status" value="1"/>
</dbReference>
<name>A0A6G6BRD3_9FLAO</name>
<sequence>MLQQESICKVSDNTGAKEALVIRVLGGTKKRYASLGDSIIVTIKIATPGKGNSIKKGQVCKAVIIRTKNRRKRKDGSYISFDDNACVLINTSGEMIGTRVFGPVARELREKEYMKIISLAQEVL</sequence>
<dbReference type="HAMAP" id="MF_01367">
    <property type="entry name" value="Ribosomal_uL14"/>
    <property type="match status" value="1"/>
</dbReference>
<feature type="non-terminal residue" evidence="6">
    <location>
        <position position="124"/>
    </location>
</feature>
<dbReference type="Gene3D" id="2.40.150.20">
    <property type="entry name" value="Ribosomal protein L14"/>
    <property type="match status" value="1"/>
</dbReference>
<dbReference type="SMART" id="SM01374">
    <property type="entry name" value="Ribosomal_L14"/>
    <property type="match status" value="1"/>
</dbReference>
<proteinExistence type="inferred from homology"/>
<comment type="similarity">
    <text evidence="4">Belongs to the universal ribosomal protein uL14 family.</text>
</comment>
<dbReference type="SUPFAM" id="SSF50193">
    <property type="entry name" value="Ribosomal protein L14"/>
    <property type="match status" value="1"/>
</dbReference>
<dbReference type="Pfam" id="PF00238">
    <property type="entry name" value="Ribosomal_L14"/>
    <property type="match status" value="1"/>
</dbReference>
<dbReference type="NCBIfam" id="TIGR01067">
    <property type="entry name" value="rplN_bact"/>
    <property type="match status" value="1"/>
</dbReference>
<organism evidence="6">
    <name type="scientific">Blattabacterium sp.</name>
    <name type="common">Beybienkoa kurandanensis</name>
    <dbReference type="NCBI Taxonomy" id="2712793"/>
    <lineage>
        <taxon>Bacteria</taxon>
        <taxon>Pseudomonadati</taxon>
        <taxon>Bacteroidota</taxon>
        <taxon>Flavobacteriia</taxon>
        <taxon>Flavobacteriales</taxon>
        <taxon>Blattabacteriaceae</taxon>
        <taxon>Blattabacterium</taxon>
    </lineage>
</organism>
<dbReference type="GO" id="GO:0022625">
    <property type="term" value="C:cytosolic large ribosomal subunit"/>
    <property type="evidence" value="ECO:0007669"/>
    <property type="project" value="TreeGrafter"/>
</dbReference>
<dbReference type="GO" id="GO:0006412">
    <property type="term" value="P:translation"/>
    <property type="evidence" value="ECO:0007669"/>
    <property type="project" value="InterPro"/>
</dbReference>
<evidence type="ECO:0000313" key="6">
    <source>
        <dbReference type="EMBL" id="QID54282.1"/>
    </source>
</evidence>
<dbReference type="GO" id="GO:0070180">
    <property type="term" value="F:large ribosomal subunit rRNA binding"/>
    <property type="evidence" value="ECO:0007669"/>
    <property type="project" value="TreeGrafter"/>
</dbReference>
<keyword evidence="2 4" id="KW-0687">Ribonucleoprotein</keyword>
<keyword evidence="1 4" id="KW-0689">Ribosomal protein</keyword>
<evidence type="ECO:0000256" key="3">
    <source>
        <dbReference type="ARBA" id="ARBA00035500"/>
    </source>
</evidence>
<dbReference type="EMBL" id="MN040302">
    <property type="protein sequence ID" value="QID54282.1"/>
    <property type="molecule type" value="Genomic_DNA"/>
</dbReference>
<dbReference type="InterPro" id="IPR019972">
    <property type="entry name" value="Ribosomal_uL14_CS"/>
</dbReference>
<comment type="function">
    <text evidence="5">Binds to 23S rRNA. Forms part of two intersubunit bridges in the 70S ribosome.</text>
</comment>
<accession>A0A6G6BRD3</accession>
<evidence type="ECO:0000256" key="2">
    <source>
        <dbReference type="ARBA" id="ARBA00023274"/>
    </source>
</evidence>